<dbReference type="Proteomes" id="UP000827319">
    <property type="component" value="Segment"/>
</dbReference>
<keyword evidence="2" id="KW-1185">Reference proteome</keyword>
<protein>
    <submittedName>
        <fullName evidence="1">Uncharacterized protein</fullName>
    </submittedName>
</protein>
<organism evidence="1 2">
    <name type="scientific">Stenotrophomonas phage Siara</name>
    <dbReference type="NCBI Taxonomy" id="2859658"/>
    <lineage>
        <taxon>Viruses</taxon>
        <taxon>Duplodnaviria</taxon>
        <taxon>Heunggongvirae</taxon>
        <taxon>Uroviricota</taxon>
        <taxon>Caudoviricetes</taxon>
        <taxon>Beaumontvirinae</taxon>
        <taxon>Siaravirus</taxon>
        <taxon>Siaravirus siara</taxon>
    </lineage>
</organism>
<evidence type="ECO:0000313" key="2">
    <source>
        <dbReference type="Proteomes" id="UP000827319"/>
    </source>
</evidence>
<evidence type="ECO:0000313" key="1">
    <source>
        <dbReference type="EMBL" id="QYW02097.1"/>
    </source>
</evidence>
<accession>A0AAE8BIA7</accession>
<name>A0AAE8BIA7_9CAUD</name>
<dbReference type="EMBL" id="MZ326859">
    <property type="protein sequence ID" value="QYW02097.1"/>
    <property type="molecule type" value="Genomic_DNA"/>
</dbReference>
<proteinExistence type="predicted"/>
<gene>
    <name evidence="1" type="ORF">CPT_Siara_097</name>
</gene>
<reference evidence="1" key="1">
    <citation type="submission" date="2021-06" db="EMBL/GenBank/DDBJ databases">
        <title>Complete genome sequence of Stenotrophomonas maltophilia phage Siara.</title>
        <authorList>
            <person name="Marmion J."/>
            <person name="Tate N."/>
            <person name="Clark J."/>
            <person name="Le T."/>
            <person name="Liu M."/>
            <person name="Burrowes B."/>
            <person name="Gill J."/>
        </authorList>
    </citation>
    <scope>NUCLEOTIDE SEQUENCE</scope>
</reference>
<sequence length="95" mass="10591">MRNTFVPTEVDNSIPTDQLQTGKQYAMVKGFSGKEFHLSDAPIVILTTLNSVTGTLNPTPIIVDLYRQLAYTYDAAAMDVARFIEVEASINYMEK</sequence>